<feature type="active site" description="Phosphoserine intermediate" evidence="2">
    <location>
        <position position="98"/>
    </location>
</feature>
<comment type="cofactor">
    <cofactor evidence="3">
        <name>Zn(2+)</name>
        <dbReference type="ChEBI" id="CHEBI:29105"/>
    </cofactor>
    <text evidence="3">Binds 2 Zn(2+) ions.</text>
</comment>
<dbReference type="PANTHER" id="PTHR11596">
    <property type="entry name" value="ALKALINE PHOSPHATASE"/>
    <property type="match status" value="1"/>
</dbReference>
<organism evidence="6 7">
    <name type="scientific">Methylomarinum roseum</name>
    <dbReference type="NCBI Taxonomy" id="3067653"/>
    <lineage>
        <taxon>Bacteria</taxon>
        <taxon>Pseudomonadati</taxon>
        <taxon>Pseudomonadota</taxon>
        <taxon>Gammaproteobacteria</taxon>
        <taxon>Methylococcales</taxon>
        <taxon>Methylococcaceae</taxon>
        <taxon>Methylomarinum</taxon>
    </lineage>
</organism>
<feature type="binding site" evidence="3">
    <location>
        <position position="498"/>
    </location>
    <ligand>
        <name>Zn(2+)</name>
        <dbReference type="ChEBI" id="CHEBI:29105"/>
        <label>2</label>
    </ligand>
</feature>
<dbReference type="Proteomes" id="UP001225378">
    <property type="component" value="Chromosome"/>
</dbReference>
<dbReference type="AlphaFoldDB" id="A0AAU7NQC8"/>
<dbReference type="Pfam" id="PF00245">
    <property type="entry name" value="Alk_phosphatase"/>
    <property type="match status" value="1"/>
</dbReference>
<evidence type="ECO:0000313" key="7">
    <source>
        <dbReference type="Proteomes" id="UP001225378"/>
    </source>
</evidence>
<feature type="binding site" evidence="3">
    <location>
        <position position="348"/>
    </location>
    <ligand>
        <name>Zn(2+)</name>
        <dbReference type="ChEBI" id="CHEBI:29105"/>
        <label>2</label>
    </ligand>
</feature>
<dbReference type="EMBL" id="CP157743">
    <property type="protein sequence ID" value="XBS19160.1"/>
    <property type="molecule type" value="Genomic_DNA"/>
</dbReference>
<evidence type="ECO:0000256" key="5">
    <source>
        <dbReference type="SAM" id="SignalP"/>
    </source>
</evidence>
<name>A0AAU7NQC8_9GAMM</name>
<dbReference type="RefSeq" id="WP_305908091.1">
    <property type="nucleotide sequence ID" value="NZ_CP157743.1"/>
</dbReference>
<reference evidence="6 7" key="1">
    <citation type="journal article" date="2024" name="Microbiology">
        <title>Methylomarinum rosea sp. nov., a novel halophilic methanotrophic bacterium from the hypersaline Lake Elton.</title>
        <authorList>
            <person name="Suleimanov R.Z."/>
            <person name="Oshkin I.Y."/>
            <person name="Danilova O.V."/>
            <person name="Suzina N.E."/>
            <person name="Dedysh S.N."/>
        </authorList>
    </citation>
    <scope>NUCLEOTIDE SEQUENCE [LARGE SCALE GENOMIC DNA]</scope>
    <source>
        <strain evidence="6 7">Ch1-1</strain>
    </source>
</reference>
<gene>
    <name evidence="6" type="ORF">Q9L42_012370</name>
</gene>
<feature type="binding site" evidence="3">
    <location>
        <position position="149"/>
    </location>
    <ligand>
        <name>Mg(2+)</name>
        <dbReference type="ChEBI" id="CHEBI:18420"/>
    </ligand>
</feature>
<keyword evidence="3" id="KW-0460">Magnesium</keyword>
<dbReference type="GO" id="GO:0046872">
    <property type="term" value="F:metal ion binding"/>
    <property type="evidence" value="ECO:0007669"/>
    <property type="project" value="UniProtKB-KW"/>
</dbReference>
<dbReference type="PANTHER" id="PTHR11596:SF5">
    <property type="entry name" value="ALKALINE PHOSPHATASE"/>
    <property type="match status" value="1"/>
</dbReference>
<protein>
    <submittedName>
        <fullName evidence="6">Alkaline phosphatase</fullName>
        <ecNumber evidence="6">3.1.3.1</ecNumber>
    </submittedName>
</protein>
<keyword evidence="5" id="KW-0732">Signal</keyword>
<dbReference type="Gene3D" id="3.40.720.10">
    <property type="entry name" value="Alkaline Phosphatase, subunit A"/>
    <property type="match status" value="1"/>
</dbReference>
<dbReference type="InterPro" id="IPR042085">
    <property type="entry name" value="Ap_crown"/>
</dbReference>
<feature type="binding site" evidence="3">
    <location>
        <position position="43"/>
    </location>
    <ligand>
        <name>Mg(2+)</name>
        <dbReference type="ChEBI" id="CHEBI:18420"/>
    </ligand>
</feature>
<dbReference type="CDD" id="cd16012">
    <property type="entry name" value="ALP"/>
    <property type="match status" value="1"/>
</dbReference>
<evidence type="ECO:0000256" key="3">
    <source>
        <dbReference type="PIRSR" id="PIRSR601952-2"/>
    </source>
</evidence>
<evidence type="ECO:0000256" key="1">
    <source>
        <dbReference type="ARBA" id="ARBA00022553"/>
    </source>
</evidence>
<feature type="binding site" evidence="3">
    <location>
        <position position="347"/>
    </location>
    <ligand>
        <name>Zn(2+)</name>
        <dbReference type="ChEBI" id="CHEBI:29105"/>
        <label>2</label>
    </ligand>
</feature>
<sequence length="537" mass="59617">MKRLLIFIAISYGLLLTACSQPLVKQDRQVRQPVKNLILMIGDGMGPQQLGLLREYARRAQSSRYLAQNGKTAFDRFAEQGLVGLSSNGPADALVVDSACSASQLASGISSNSEMIGLDQWGNPVETILEKAKQQGKATGLVSDTRITHATPAAFASHQRHRSLENAIADEMLSGNQVDVMLSGGLRHWLPQSVNTMAETRAAIARLIDEPAIELVSARRDQHNLLEQARRQGYALAFNRRQLQQAKGGKIVGLFASSAMQDALDDHHRRNPHQPSLAEMTKKALEGLEQNPNGFFLMVEGGQIDWAGHNNDAGELLHEMIRFEQAVAAVFAWAKHRQDTLVIITADHETGGFGFSYSRYRVPEAKPLPGAAFAEHLYQPNFNFADPVVLDRLYAQKKSFYQIWRQAKGERAAPDADSLLAAINANSAYKIDKLAAGRILEKEANAYYRPGHRYLKAKQFPKVDDFEEFYVYGDGVHLDLIGRALAKQQNIVWATGTHTHTPVPVIAWGPERHVRRFSTLSHHTEIGLWMMEALTSQ</sequence>
<keyword evidence="7" id="KW-1185">Reference proteome</keyword>
<dbReference type="InterPro" id="IPR017850">
    <property type="entry name" value="Alkaline_phosphatase_core_sf"/>
</dbReference>
<feature type="signal peptide" evidence="5">
    <location>
        <begin position="1"/>
        <end position="20"/>
    </location>
</feature>
<dbReference type="Gene3D" id="1.10.1200.140">
    <property type="entry name" value="Alkaline phosphatase, crown domain"/>
    <property type="match status" value="1"/>
</dbReference>
<feature type="binding site" evidence="3">
    <location>
        <position position="305"/>
    </location>
    <ligand>
        <name>Zn(2+)</name>
        <dbReference type="ChEBI" id="CHEBI:29105"/>
        <label>2</label>
    </ligand>
</feature>
<feature type="binding site" evidence="3">
    <location>
        <position position="300"/>
    </location>
    <ligand>
        <name>Mg(2+)</name>
        <dbReference type="ChEBI" id="CHEBI:18420"/>
    </ligand>
</feature>
<keyword evidence="3" id="KW-0862">Zinc</keyword>
<dbReference type="PRINTS" id="PR00113">
    <property type="entry name" value="ALKPHPHTASE"/>
</dbReference>
<dbReference type="KEGG" id="mech:Q9L42_012370"/>
<evidence type="ECO:0000256" key="4">
    <source>
        <dbReference type="RuleBase" id="RU003946"/>
    </source>
</evidence>
<evidence type="ECO:0000313" key="6">
    <source>
        <dbReference type="EMBL" id="XBS19160.1"/>
    </source>
</evidence>
<dbReference type="EC" id="3.1.3.1" evidence="6"/>
<accession>A0AAU7NQC8</accession>
<feature type="binding site" evidence="3">
    <location>
        <position position="43"/>
    </location>
    <ligand>
        <name>Zn(2+)</name>
        <dbReference type="ChEBI" id="CHEBI:29105"/>
        <label>2</label>
    </ligand>
</feature>
<keyword evidence="6" id="KW-0378">Hydrolase</keyword>
<dbReference type="SUPFAM" id="SSF53649">
    <property type="entry name" value="Alkaline phosphatase-like"/>
    <property type="match status" value="1"/>
</dbReference>
<keyword evidence="1" id="KW-0597">Phosphoprotein</keyword>
<comment type="similarity">
    <text evidence="4">Belongs to the alkaline phosphatase family.</text>
</comment>
<dbReference type="SMART" id="SM00098">
    <property type="entry name" value="alkPPc"/>
    <property type="match status" value="1"/>
</dbReference>
<dbReference type="GO" id="GO:0004035">
    <property type="term" value="F:alkaline phosphatase activity"/>
    <property type="evidence" value="ECO:0007669"/>
    <property type="project" value="UniProtKB-EC"/>
</dbReference>
<feature type="binding site" evidence="3">
    <location>
        <position position="151"/>
    </location>
    <ligand>
        <name>Mg(2+)</name>
        <dbReference type="ChEBI" id="CHEBI:18420"/>
    </ligand>
</feature>
<keyword evidence="3" id="KW-0479">Metal-binding</keyword>
<dbReference type="PROSITE" id="PS51257">
    <property type="entry name" value="PROKAR_LIPOPROTEIN"/>
    <property type="match status" value="1"/>
</dbReference>
<comment type="cofactor">
    <cofactor evidence="3">
        <name>Mg(2+)</name>
        <dbReference type="ChEBI" id="CHEBI:18420"/>
    </cofactor>
    <text evidence="3">Binds 1 Mg(2+) ion.</text>
</comment>
<proteinExistence type="inferred from homology"/>
<feature type="chain" id="PRO_5043817808" evidence="5">
    <location>
        <begin position="21"/>
        <end position="537"/>
    </location>
</feature>
<feature type="binding site" evidence="3">
    <location>
        <position position="309"/>
    </location>
    <ligand>
        <name>Zn(2+)</name>
        <dbReference type="ChEBI" id="CHEBI:29105"/>
        <label>2</label>
    </ligand>
</feature>
<dbReference type="InterPro" id="IPR001952">
    <property type="entry name" value="Alkaline_phosphatase"/>
</dbReference>
<evidence type="ECO:0000256" key="2">
    <source>
        <dbReference type="PIRSR" id="PIRSR601952-1"/>
    </source>
</evidence>